<dbReference type="CDD" id="cd02042">
    <property type="entry name" value="ParAB_family"/>
    <property type="match status" value="1"/>
</dbReference>
<dbReference type="EnsemblBacteria" id="AAV44443">
    <property type="protein sequence ID" value="AAV44443"/>
    <property type="gene ID" value="pNG5019"/>
</dbReference>
<dbReference type="PATRIC" id="fig|272569.17.peg.188"/>
<dbReference type="Gene3D" id="3.40.50.300">
    <property type="entry name" value="P-loop containing nucleotide triphosphate hydrolases"/>
    <property type="match status" value="1"/>
</dbReference>
<geneLocation type="plasmid" evidence="3">
    <name>pHMA133</name>
</geneLocation>
<reference evidence="3 5" key="2">
    <citation type="submission" date="2019-04" db="EMBL/GenBank/DDBJ databases">
        <title>Methylomes of two halophilic Archaea, Haloarcula marismortui and Haloferax mediterranei.</title>
        <authorList>
            <person name="DasSarma S."/>
            <person name="DasSarma P."/>
            <person name="DasSarma S."/>
            <person name="Fomenkov A."/>
            <person name="Vincze T."/>
            <person name="Anton B.P."/>
            <person name="Roberts R.J."/>
        </authorList>
    </citation>
    <scope>NUCLEOTIDE SEQUENCE [LARGE SCALE GENOMIC DNA]</scope>
    <source>
        <strain evidence="3 5">ATCC 43049</strain>
        <plasmid evidence="3">pHMA133</plasmid>
        <plasmid evidence="5">phma133</plasmid>
    </source>
</reference>
<accession>Q5V7H6</accession>
<evidence type="ECO:0000313" key="5">
    <source>
        <dbReference type="Proteomes" id="UP000298722"/>
    </source>
</evidence>
<gene>
    <name evidence="2" type="primary">sojE</name>
    <name evidence="2" type="ordered locus">pNG5019</name>
    <name evidence="3" type="ORF">E6P14_01315</name>
</gene>
<evidence type="ECO:0000313" key="2">
    <source>
        <dbReference type="EMBL" id="AAV44443.1"/>
    </source>
</evidence>
<geneLocation type="plasmid" evidence="5">
    <name>phma133</name>
</geneLocation>
<evidence type="ECO:0000259" key="1">
    <source>
        <dbReference type="Pfam" id="PF13614"/>
    </source>
</evidence>
<name>Q5V7H6_HALMA</name>
<dbReference type="InterPro" id="IPR027417">
    <property type="entry name" value="P-loop_NTPase"/>
</dbReference>
<keyword evidence="2" id="KW-0614">Plasmid</keyword>
<geneLocation type="plasmid" evidence="2 4">
    <name>pNG500</name>
</geneLocation>
<dbReference type="PANTHER" id="PTHR13696">
    <property type="entry name" value="P-LOOP CONTAINING NUCLEOSIDE TRIPHOSPHATE HYDROLASE"/>
    <property type="match status" value="1"/>
</dbReference>
<dbReference type="GeneID" id="40150752"/>
<evidence type="ECO:0000313" key="3">
    <source>
        <dbReference type="EMBL" id="QCP89601.1"/>
    </source>
</evidence>
<dbReference type="SUPFAM" id="SSF52540">
    <property type="entry name" value="P-loop containing nucleoside triphosphate hydrolases"/>
    <property type="match status" value="1"/>
</dbReference>
<dbReference type="InterPro" id="IPR050678">
    <property type="entry name" value="DNA_Partitioning_ATPase"/>
</dbReference>
<dbReference type="Proteomes" id="UP000001169">
    <property type="component" value="Plasmid pNG500"/>
</dbReference>
<proteinExistence type="predicted"/>
<dbReference type="EMBL" id="CP039135">
    <property type="protein sequence ID" value="QCP89601.1"/>
    <property type="molecule type" value="Genomic_DNA"/>
</dbReference>
<evidence type="ECO:0000313" key="4">
    <source>
        <dbReference type="Proteomes" id="UP000001169"/>
    </source>
</evidence>
<feature type="domain" description="AAA" evidence="1">
    <location>
        <begin position="8"/>
        <end position="178"/>
    </location>
</feature>
<dbReference type="HOGENOM" id="CLU_037612_1_1_2"/>
<dbReference type="Pfam" id="PF13614">
    <property type="entry name" value="AAA_31"/>
    <property type="match status" value="1"/>
</dbReference>
<dbReference type="KEGG" id="hma:pNG5019"/>
<dbReference type="EMBL" id="AY596294">
    <property type="protein sequence ID" value="AAV44443.1"/>
    <property type="molecule type" value="Genomic_DNA"/>
</dbReference>
<protein>
    <submittedName>
        <fullName evidence="3">ParA family protein</fullName>
    </submittedName>
    <submittedName>
        <fullName evidence="2">Spo0A activation inhibitor</fullName>
    </submittedName>
</protein>
<dbReference type="AlphaFoldDB" id="Q5V7H6"/>
<dbReference type="PIRSF" id="PIRSF009320">
    <property type="entry name" value="Nuc_binding_HP_1000"/>
    <property type="match status" value="1"/>
</dbReference>
<dbReference type="RefSeq" id="WP_011222287.1">
    <property type="nucleotide sequence ID" value="NC_006393.1"/>
</dbReference>
<dbReference type="Proteomes" id="UP000298722">
    <property type="component" value="Plasmid pHMA133"/>
</dbReference>
<reference evidence="2 4" key="1">
    <citation type="journal article" date="2004" name="Genome Res.">
        <title>Genome sequence of Haloarcula marismortui: a halophilic archaeon from the Dead Sea.</title>
        <authorList>
            <person name="Baliga N.S."/>
            <person name="Bonneau R."/>
            <person name="Facciotti M.T."/>
            <person name="Pan M."/>
            <person name="Glusman G."/>
            <person name="Deutsch E.W."/>
            <person name="Shannon P."/>
            <person name="Chiu Y."/>
            <person name="Weng R.S."/>
            <person name="Gan R.R."/>
            <person name="Hung P."/>
            <person name="Date S.V."/>
            <person name="Marcotte E."/>
            <person name="Hood L."/>
            <person name="Ng W.V."/>
        </authorList>
    </citation>
    <scope>NUCLEOTIDE SEQUENCE [LARGE SCALE GENOMIC DNA]</scope>
    <source>
        <strain evidence="2">ATCC 43049</strain>
        <strain evidence="4">ATCC 43049 / DSM 3752 / JCM 8966 / VKM B-1809</strain>
        <plasmid evidence="4">Plasmid pNG500</plasmid>
        <plasmid evidence="2">pNG500</plasmid>
    </source>
</reference>
<organism evidence="2 4">
    <name type="scientific">Haloarcula marismortui (strain ATCC 43049 / DSM 3752 / JCM 8966 / VKM B-1809)</name>
    <name type="common">Halobacterium marismortui</name>
    <dbReference type="NCBI Taxonomy" id="272569"/>
    <lineage>
        <taxon>Archaea</taxon>
        <taxon>Methanobacteriati</taxon>
        <taxon>Methanobacteriota</taxon>
        <taxon>Stenosarchaea group</taxon>
        <taxon>Halobacteria</taxon>
        <taxon>Halobacteriales</taxon>
        <taxon>Haloarculaceae</taxon>
        <taxon>Haloarcula</taxon>
    </lineage>
</organism>
<sequence length="259" mass="28425">MSNKPYRLAVSNQKGGVGKSTVALNIAGALGERGQNVLLVDLDPQGYLTSGVGLDDEYTTPSPNLNDALKAPGEHAVDDLVVAHEEFDVLPANIDMFSLEQELVSGMRGRERLSMLLEDVTGYDFLVVDCPPSLGLLTDNALLACENVLIPAEAEDTSIRAVELLFKQIDSLEDNFGASIQEEALVVSNVDYPLDGEQQGMLEWFDDTFSDRIPVFEIRSRAVIKRAFNAGHSIFGHDEECDQADELLRIADYFIEEQS</sequence>
<dbReference type="InterPro" id="IPR025669">
    <property type="entry name" value="AAA_dom"/>
</dbReference>
<dbReference type="PANTHER" id="PTHR13696:SF99">
    <property type="entry name" value="COBYRINIC ACID AC-DIAMIDE SYNTHASE"/>
    <property type="match status" value="1"/>
</dbReference>
<keyword evidence="4" id="KW-1185">Reference proteome</keyword>